<dbReference type="Proteomes" id="UP000619244">
    <property type="component" value="Unassembled WGS sequence"/>
</dbReference>
<feature type="domain" description="HTH tetR-type" evidence="5">
    <location>
        <begin position="33"/>
        <end position="79"/>
    </location>
</feature>
<protein>
    <submittedName>
        <fullName evidence="6">TetR family transcriptional regulator</fullName>
    </submittedName>
</protein>
<dbReference type="InterPro" id="IPR050109">
    <property type="entry name" value="HTH-type_TetR-like_transc_reg"/>
</dbReference>
<dbReference type="RefSeq" id="WP_190192534.1">
    <property type="nucleotide sequence ID" value="NZ_BMVU01000027.1"/>
</dbReference>
<evidence type="ECO:0000259" key="5">
    <source>
        <dbReference type="Pfam" id="PF00440"/>
    </source>
</evidence>
<keyword evidence="1" id="KW-0805">Transcription regulation</keyword>
<reference evidence="6" key="1">
    <citation type="journal article" date="2014" name="Int. J. Syst. Evol. Microbiol.">
        <title>Complete genome sequence of Corynebacterium casei LMG S-19264T (=DSM 44701T), isolated from a smear-ripened cheese.</title>
        <authorList>
            <consortium name="US DOE Joint Genome Institute (JGI-PGF)"/>
            <person name="Walter F."/>
            <person name="Albersmeier A."/>
            <person name="Kalinowski J."/>
            <person name="Ruckert C."/>
        </authorList>
    </citation>
    <scope>NUCLEOTIDE SEQUENCE</scope>
    <source>
        <strain evidence="6">JCM 4790</strain>
    </source>
</reference>
<dbReference type="Pfam" id="PF00440">
    <property type="entry name" value="TetR_N"/>
    <property type="match status" value="1"/>
</dbReference>
<comment type="caution">
    <text evidence="6">The sequence shown here is derived from an EMBL/GenBank/DDBJ whole genome shotgun (WGS) entry which is preliminary data.</text>
</comment>
<dbReference type="EMBL" id="BMVU01000027">
    <property type="protein sequence ID" value="GGX89936.1"/>
    <property type="molecule type" value="Genomic_DNA"/>
</dbReference>
<proteinExistence type="predicted"/>
<accession>A0A918NRL0</accession>
<dbReference type="AlphaFoldDB" id="A0A918NRL0"/>
<dbReference type="InterPro" id="IPR009057">
    <property type="entry name" value="Homeodomain-like_sf"/>
</dbReference>
<reference evidence="6" key="2">
    <citation type="submission" date="2020-09" db="EMBL/GenBank/DDBJ databases">
        <authorList>
            <person name="Sun Q."/>
            <person name="Ohkuma M."/>
        </authorList>
    </citation>
    <scope>NUCLEOTIDE SEQUENCE</scope>
    <source>
        <strain evidence="6">JCM 4790</strain>
    </source>
</reference>
<evidence type="ECO:0000256" key="3">
    <source>
        <dbReference type="ARBA" id="ARBA00023163"/>
    </source>
</evidence>
<evidence type="ECO:0000256" key="2">
    <source>
        <dbReference type="ARBA" id="ARBA00023125"/>
    </source>
</evidence>
<keyword evidence="3" id="KW-0804">Transcription</keyword>
<dbReference type="PANTHER" id="PTHR30055:SF234">
    <property type="entry name" value="HTH-TYPE TRANSCRIPTIONAL REGULATOR BETI"/>
    <property type="match status" value="1"/>
</dbReference>
<dbReference type="Gene3D" id="1.10.357.10">
    <property type="entry name" value="Tetracycline Repressor, domain 2"/>
    <property type="match status" value="1"/>
</dbReference>
<dbReference type="GO" id="GO:0000976">
    <property type="term" value="F:transcription cis-regulatory region binding"/>
    <property type="evidence" value="ECO:0007669"/>
    <property type="project" value="TreeGrafter"/>
</dbReference>
<dbReference type="SUPFAM" id="SSF46689">
    <property type="entry name" value="Homeodomain-like"/>
    <property type="match status" value="1"/>
</dbReference>
<evidence type="ECO:0000313" key="7">
    <source>
        <dbReference type="Proteomes" id="UP000619244"/>
    </source>
</evidence>
<dbReference type="PANTHER" id="PTHR30055">
    <property type="entry name" value="HTH-TYPE TRANSCRIPTIONAL REGULATOR RUTR"/>
    <property type="match status" value="1"/>
</dbReference>
<keyword evidence="7" id="KW-1185">Reference proteome</keyword>
<organism evidence="6 7">
    <name type="scientific">Streptomyces minutiscleroticus</name>
    <dbReference type="NCBI Taxonomy" id="68238"/>
    <lineage>
        <taxon>Bacteria</taxon>
        <taxon>Bacillati</taxon>
        <taxon>Actinomycetota</taxon>
        <taxon>Actinomycetes</taxon>
        <taxon>Kitasatosporales</taxon>
        <taxon>Streptomycetaceae</taxon>
        <taxon>Streptomyces</taxon>
    </lineage>
</organism>
<evidence type="ECO:0000313" key="6">
    <source>
        <dbReference type="EMBL" id="GGX89936.1"/>
    </source>
</evidence>
<name>A0A918NRL0_9ACTN</name>
<gene>
    <name evidence="6" type="ORF">GCM10010358_49900</name>
</gene>
<dbReference type="GO" id="GO:0003700">
    <property type="term" value="F:DNA-binding transcription factor activity"/>
    <property type="evidence" value="ECO:0007669"/>
    <property type="project" value="TreeGrafter"/>
</dbReference>
<sequence>MHTDTPAHPFPAEPGAPRRATRGGQAEATRELLLRTAERLFAERGLAQVSNRQIVEAAGQANNSALTYHVGTRADLIRALTRSHAEPIARRTRQMVERARGSTDPRDHVAGLVLPYTEHLAGMGNPSWCARFTAQISTDPAFSGDVRSDPLLAPYFEEGLDAVSAFLPGLPPPEAALRDQTMRLAVIHTCAEQERTAARTGVPADWDLVGEALTDAVTGLLLAPRPQRP</sequence>
<evidence type="ECO:0000256" key="1">
    <source>
        <dbReference type="ARBA" id="ARBA00023015"/>
    </source>
</evidence>
<feature type="region of interest" description="Disordered" evidence="4">
    <location>
        <begin position="1"/>
        <end position="27"/>
    </location>
</feature>
<dbReference type="InterPro" id="IPR001647">
    <property type="entry name" value="HTH_TetR"/>
</dbReference>
<evidence type="ECO:0000256" key="4">
    <source>
        <dbReference type="SAM" id="MobiDB-lite"/>
    </source>
</evidence>
<keyword evidence="2" id="KW-0238">DNA-binding</keyword>